<comment type="subcellular location">
    <subcellularLocation>
        <location evidence="1">Cell membrane</location>
        <topology evidence="1">Single-pass type I membrane protein</topology>
    </subcellularLocation>
</comment>
<dbReference type="Pfam" id="PF08263">
    <property type="entry name" value="LRRNT_2"/>
    <property type="match status" value="1"/>
</dbReference>
<dbReference type="Pfam" id="PF13516">
    <property type="entry name" value="LRR_6"/>
    <property type="match status" value="1"/>
</dbReference>
<dbReference type="InterPro" id="IPR025875">
    <property type="entry name" value="Leu-rich_rpt_4"/>
</dbReference>
<keyword evidence="10" id="KW-0675">Receptor</keyword>
<evidence type="ECO:0000256" key="8">
    <source>
        <dbReference type="ARBA" id="ARBA00022989"/>
    </source>
</evidence>
<reference evidence="14 15" key="1">
    <citation type="journal article" date="2020" name="Mol. Biol. Evol.">
        <title>Distinct Expression and Methylation Patterns for Genes with Different Fates following a Single Whole-Genome Duplication in Flowering Plants.</title>
        <authorList>
            <person name="Shi T."/>
            <person name="Rahmani R.S."/>
            <person name="Gugger P.F."/>
            <person name="Wang M."/>
            <person name="Li H."/>
            <person name="Zhang Y."/>
            <person name="Li Z."/>
            <person name="Wang Q."/>
            <person name="Van de Peer Y."/>
            <person name="Marchal K."/>
            <person name="Chen J."/>
        </authorList>
    </citation>
    <scope>NUCLEOTIDE SEQUENCE [LARGE SCALE GENOMIC DNA]</scope>
    <source>
        <tissue evidence="14">Leaf</tissue>
    </source>
</reference>
<dbReference type="GO" id="GO:0005886">
    <property type="term" value="C:plasma membrane"/>
    <property type="evidence" value="ECO:0007669"/>
    <property type="project" value="UniProtKB-SubCell"/>
</dbReference>
<sequence length="1139" mass="127107">MEMRCWCWCKKMVRLYAVTLLLLLLLSNYFGGGLLCQGQGHEGYSYCLEEERMALLQLRDSLLNNNHPTNPFSKMYTWVGDNCCEWGGVECDESSSSTSPVVIRINIQGEMEYTTGAVGKWYPNATIFTHFQHLQFLDLSDNNIGGWIMPQALCQLRNLKELDLTANDLGHDGLPGCLGRALPSLEAVSLSINQRNMSSSSLLTALCGARNLSLYLYITEPSDNSLPPCLLFDKNVGSPSSSSSIQIHLVLSITNKNIQGWPGVLNDVCKATNVKGLSLWRNDDDIGSVLLLVPAGCQLFHNLESLDLANLNLNASSPVVVNALCQATNLKELDLSRSNLGDDDDIGSNSKPLLCLRNLTSLERLHVSDNNLKASSAFLKGLGGLKNLKLLGLGGNSLTNEDLPSGLLHNLSSLEILEIYSNKLTSLPTGLGGLKNLKELDLWHNSITNEGLPSGLLHNLSSLEVLDMSGNKLTSLPTVGQLPKMHFQNETTRLTILDISDNQIKGQLPTNIGDFFPSLHFLNMSMNKLEGKIPSSFRLSQLRNLKELYLSNNEITGNIAPWIFNNLTSLESLNLSNNQFSGELSFSIFANLSQLTGIGLSNNYNLDVDTESPSWIPSFQLNYLNLDNCNLNRKSRNVIPNFLSTQYKLTEVSLAHTSLQGTIAPWLLYNNTSPKHLSLRGNHLVGQLPEMPFQNETTRLTFLDISDNQIEGQLPTNIDDFFPSLHFLNMSMNKLEGKIPSSFNRMWQLGVLDLSNNFLIGEVPSGLSQNKTLLSQIILSNNKLRGMPIFTKMDSLANLRLEGNCFTKPIIINASSVPSLFILDLSENYLLGYLPNHLPILPNLGVLHLRGNHFFGQIPESLCQMTNLHTLDLSNNHLSGSIPSCLNNITSWKEKSALEEFLPYFDQGYQMDSEVEINFATKGNMHTYQGDPLRYMTGIDLSMNQLTGQIPTEIGDLRELHSLNLSNNFLVGHIPESFQNLEQVESLDLSHNKLEGRIPHQITKLNFLSTFSVAFNNLSGRIPYEDHFTTFDNNSYIGNDELCGPPLQKNCSLFGNQPPRPKGNDFGGGKKKLLAKVMDEDLFFYSYVAICYALGFWGVIIPLILSKNWRRKYYGVINGCIDRCREWLLRFSFYVHNYF</sequence>
<dbReference type="InterPro" id="IPR032675">
    <property type="entry name" value="LRR_dom_sf"/>
</dbReference>
<dbReference type="Proteomes" id="UP000607653">
    <property type="component" value="Unassembled WGS sequence"/>
</dbReference>
<dbReference type="SMART" id="SM00368">
    <property type="entry name" value="LRR_RI"/>
    <property type="match status" value="6"/>
</dbReference>
<evidence type="ECO:0000256" key="2">
    <source>
        <dbReference type="ARBA" id="ARBA00009592"/>
    </source>
</evidence>
<evidence type="ECO:0000256" key="9">
    <source>
        <dbReference type="ARBA" id="ARBA00023136"/>
    </source>
</evidence>
<keyword evidence="5 12" id="KW-0812">Transmembrane</keyword>
<dbReference type="PANTHER" id="PTHR48062:SF51">
    <property type="entry name" value="LRR RECEPTOR-LIKE SERINE_THREONINE-PROTEIN KINASE ERL1"/>
    <property type="match status" value="1"/>
</dbReference>
<evidence type="ECO:0000256" key="6">
    <source>
        <dbReference type="ARBA" id="ARBA00022729"/>
    </source>
</evidence>
<dbReference type="InterPro" id="IPR001611">
    <property type="entry name" value="Leu-rich_rpt"/>
</dbReference>
<feature type="domain" description="Leucine-rich repeat-containing N-terminal plant-type" evidence="13">
    <location>
        <begin position="49"/>
        <end position="92"/>
    </location>
</feature>
<protein>
    <recommendedName>
        <fullName evidence="13">Leucine-rich repeat-containing N-terminal plant-type domain-containing protein</fullName>
    </recommendedName>
</protein>
<comment type="similarity">
    <text evidence="2">Belongs to the RLP family.</text>
</comment>
<dbReference type="PANTHER" id="PTHR48062">
    <property type="entry name" value="RECEPTOR-LIKE PROTEIN 14"/>
    <property type="match status" value="1"/>
</dbReference>
<evidence type="ECO:0000256" key="4">
    <source>
        <dbReference type="ARBA" id="ARBA00022614"/>
    </source>
</evidence>
<name>A0A822Z5J5_NELNU</name>
<evidence type="ECO:0000259" key="13">
    <source>
        <dbReference type="Pfam" id="PF08263"/>
    </source>
</evidence>
<dbReference type="Pfam" id="PF00560">
    <property type="entry name" value="LRR_1"/>
    <property type="match status" value="6"/>
</dbReference>
<dbReference type="InterPro" id="IPR013210">
    <property type="entry name" value="LRR_N_plant-typ"/>
</dbReference>
<gene>
    <name evidence="14" type="ORF">HUJ06_014193</name>
</gene>
<evidence type="ECO:0000313" key="14">
    <source>
        <dbReference type="EMBL" id="DAD39870.1"/>
    </source>
</evidence>
<dbReference type="SMART" id="SM00364">
    <property type="entry name" value="LRR_BAC"/>
    <property type="match status" value="3"/>
</dbReference>
<feature type="transmembrane region" description="Helical" evidence="12">
    <location>
        <begin position="1082"/>
        <end position="1105"/>
    </location>
</feature>
<keyword evidence="11" id="KW-0325">Glycoprotein</keyword>
<keyword evidence="8 12" id="KW-1133">Transmembrane helix</keyword>
<dbReference type="InterPro" id="IPR051502">
    <property type="entry name" value="RLP_Defense_Trigger"/>
</dbReference>
<dbReference type="SMART" id="SM00369">
    <property type="entry name" value="LRR_TYP"/>
    <property type="match status" value="14"/>
</dbReference>
<dbReference type="Gene3D" id="3.80.10.10">
    <property type="entry name" value="Ribonuclease Inhibitor"/>
    <property type="match status" value="5"/>
</dbReference>
<evidence type="ECO:0000256" key="5">
    <source>
        <dbReference type="ARBA" id="ARBA00022692"/>
    </source>
</evidence>
<dbReference type="PROSITE" id="PS51450">
    <property type="entry name" value="LRR"/>
    <property type="match status" value="3"/>
</dbReference>
<proteinExistence type="inferred from homology"/>
<evidence type="ECO:0000256" key="12">
    <source>
        <dbReference type="SAM" id="Phobius"/>
    </source>
</evidence>
<evidence type="ECO:0000256" key="3">
    <source>
        <dbReference type="ARBA" id="ARBA00022475"/>
    </source>
</evidence>
<dbReference type="FunFam" id="3.80.10.10:FF:000041">
    <property type="entry name" value="LRR receptor-like serine/threonine-protein kinase ERECTA"/>
    <property type="match status" value="1"/>
</dbReference>
<dbReference type="FunFam" id="3.80.10.10:FF:000213">
    <property type="entry name" value="Tyrosine-sulfated glycopeptide receptor 1"/>
    <property type="match status" value="1"/>
</dbReference>
<dbReference type="Pfam" id="PF12799">
    <property type="entry name" value="LRR_4"/>
    <property type="match status" value="2"/>
</dbReference>
<dbReference type="EMBL" id="DUZY01000005">
    <property type="protein sequence ID" value="DAD39870.1"/>
    <property type="molecule type" value="Genomic_DNA"/>
</dbReference>
<keyword evidence="3" id="KW-1003">Cell membrane</keyword>
<dbReference type="SUPFAM" id="SSF52047">
    <property type="entry name" value="RNI-like"/>
    <property type="match status" value="1"/>
</dbReference>
<keyword evidence="4" id="KW-0433">Leucine-rich repeat</keyword>
<keyword evidence="6" id="KW-0732">Signal</keyword>
<accession>A0A822Z5J5</accession>
<evidence type="ECO:0000256" key="11">
    <source>
        <dbReference type="ARBA" id="ARBA00023180"/>
    </source>
</evidence>
<dbReference type="AlphaFoldDB" id="A0A822Z5J5"/>
<dbReference type="SMART" id="SM00365">
    <property type="entry name" value="LRR_SD22"/>
    <property type="match status" value="10"/>
</dbReference>
<evidence type="ECO:0000256" key="10">
    <source>
        <dbReference type="ARBA" id="ARBA00023170"/>
    </source>
</evidence>
<evidence type="ECO:0000256" key="7">
    <source>
        <dbReference type="ARBA" id="ARBA00022737"/>
    </source>
</evidence>
<keyword evidence="9 12" id="KW-0472">Membrane</keyword>
<evidence type="ECO:0000256" key="1">
    <source>
        <dbReference type="ARBA" id="ARBA00004251"/>
    </source>
</evidence>
<keyword evidence="15" id="KW-1185">Reference proteome</keyword>
<comment type="caution">
    <text evidence="14">The sequence shown here is derived from an EMBL/GenBank/DDBJ whole genome shotgun (WGS) entry which is preliminary data.</text>
</comment>
<dbReference type="InterPro" id="IPR003591">
    <property type="entry name" value="Leu-rich_rpt_typical-subtyp"/>
</dbReference>
<keyword evidence="7" id="KW-0677">Repeat</keyword>
<evidence type="ECO:0000313" key="15">
    <source>
        <dbReference type="Proteomes" id="UP000607653"/>
    </source>
</evidence>
<dbReference type="SUPFAM" id="SSF52058">
    <property type="entry name" value="L domain-like"/>
    <property type="match status" value="2"/>
</dbReference>
<dbReference type="PRINTS" id="PR00019">
    <property type="entry name" value="LEURICHRPT"/>
</dbReference>
<dbReference type="Pfam" id="PF13855">
    <property type="entry name" value="LRR_8"/>
    <property type="match status" value="2"/>
</dbReference>
<organism evidence="14 15">
    <name type="scientific">Nelumbo nucifera</name>
    <name type="common">Sacred lotus</name>
    <dbReference type="NCBI Taxonomy" id="4432"/>
    <lineage>
        <taxon>Eukaryota</taxon>
        <taxon>Viridiplantae</taxon>
        <taxon>Streptophyta</taxon>
        <taxon>Embryophyta</taxon>
        <taxon>Tracheophyta</taxon>
        <taxon>Spermatophyta</taxon>
        <taxon>Magnoliopsida</taxon>
        <taxon>Proteales</taxon>
        <taxon>Nelumbonaceae</taxon>
        <taxon>Nelumbo</taxon>
    </lineage>
</organism>